<dbReference type="EMBL" id="CM041547">
    <property type="protein sequence ID" value="KAI3359121.1"/>
    <property type="molecule type" value="Genomic_DNA"/>
</dbReference>
<organism evidence="1 2">
    <name type="scientific">Scortum barcoo</name>
    <name type="common">barcoo grunter</name>
    <dbReference type="NCBI Taxonomy" id="214431"/>
    <lineage>
        <taxon>Eukaryota</taxon>
        <taxon>Metazoa</taxon>
        <taxon>Chordata</taxon>
        <taxon>Craniata</taxon>
        <taxon>Vertebrata</taxon>
        <taxon>Euteleostomi</taxon>
        <taxon>Actinopterygii</taxon>
        <taxon>Neopterygii</taxon>
        <taxon>Teleostei</taxon>
        <taxon>Neoteleostei</taxon>
        <taxon>Acanthomorphata</taxon>
        <taxon>Eupercaria</taxon>
        <taxon>Centrarchiformes</taxon>
        <taxon>Terapontoidei</taxon>
        <taxon>Terapontidae</taxon>
        <taxon>Scortum</taxon>
    </lineage>
</organism>
<sequence length="186" mass="21298">MQEVLMKDGNELIDLGGSDSSLVPAMISTHKTHTGMIIAVDQPSPTVTASLTHLLQEKRNREEKHPRVEEQGWAQCPPEADLLGQQYHRQRQEENGQTGEEGQLCPAIAAPSTVYEGEVYVMVFRHHSEEFNHLERVERPPQIPSFLHGMERRHFPKISSFRTPAQMCRINPNEKWLRVNEAETLR</sequence>
<comment type="caution">
    <text evidence="1">The sequence shown here is derived from an EMBL/GenBank/DDBJ whole genome shotgun (WGS) entry which is preliminary data.</text>
</comment>
<dbReference type="Proteomes" id="UP000831701">
    <property type="component" value="Chromosome 17"/>
</dbReference>
<evidence type="ECO:0000313" key="1">
    <source>
        <dbReference type="EMBL" id="KAI3359121.1"/>
    </source>
</evidence>
<reference evidence="1" key="1">
    <citation type="submission" date="2022-04" db="EMBL/GenBank/DDBJ databases">
        <title>Jade perch genome.</title>
        <authorList>
            <person name="Chao B."/>
        </authorList>
    </citation>
    <scope>NUCLEOTIDE SEQUENCE</scope>
    <source>
        <strain evidence="1">CB-2022</strain>
    </source>
</reference>
<proteinExistence type="predicted"/>
<accession>A0ACB8VUH0</accession>
<gene>
    <name evidence="1" type="ORF">L3Q82_002664</name>
</gene>
<name>A0ACB8VUH0_9TELE</name>
<protein>
    <submittedName>
        <fullName evidence="1">Uncharacterized protein</fullName>
    </submittedName>
</protein>
<evidence type="ECO:0000313" key="2">
    <source>
        <dbReference type="Proteomes" id="UP000831701"/>
    </source>
</evidence>
<keyword evidence="2" id="KW-1185">Reference proteome</keyword>